<reference evidence="7" key="1">
    <citation type="submission" date="2015-11" db="EMBL/GenBank/DDBJ databases">
        <title>De novo transcriptome assembly of four potential Pierce s Disease insect vectors from Arizona vineyards.</title>
        <authorList>
            <person name="Tassone E.E."/>
        </authorList>
    </citation>
    <scope>NUCLEOTIDE SEQUENCE</scope>
</reference>
<dbReference type="InterPro" id="IPR005829">
    <property type="entry name" value="Sugar_transporter_CS"/>
</dbReference>
<dbReference type="PANTHER" id="PTHR48021">
    <property type="match status" value="1"/>
</dbReference>
<feature type="transmembrane region" description="Helical" evidence="5">
    <location>
        <begin position="537"/>
        <end position="559"/>
    </location>
</feature>
<name>A0A1B6M6C7_9HEMI</name>
<evidence type="ECO:0000256" key="2">
    <source>
        <dbReference type="ARBA" id="ARBA00022692"/>
    </source>
</evidence>
<dbReference type="Gene3D" id="1.20.1250.20">
    <property type="entry name" value="MFS general substrate transporter like domains"/>
    <property type="match status" value="2"/>
</dbReference>
<feature type="transmembrane region" description="Helical" evidence="5">
    <location>
        <begin position="139"/>
        <end position="163"/>
    </location>
</feature>
<dbReference type="PANTHER" id="PTHR48021:SF39">
    <property type="entry name" value="MAJOR FACILITATOR SUPERFAMILY (MFS) PROFILE DOMAIN-CONTAINING PROTEIN"/>
    <property type="match status" value="1"/>
</dbReference>
<dbReference type="InterPro" id="IPR020846">
    <property type="entry name" value="MFS_dom"/>
</dbReference>
<feature type="transmembrane region" description="Helical" evidence="5">
    <location>
        <begin position="54"/>
        <end position="74"/>
    </location>
</feature>
<dbReference type="PROSITE" id="PS00217">
    <property type="entry name" value="SUGAR_TRANSPORT_2"/>
    <property type="match status" value="1"/>
</dbReference>
<dbReference type="SUPFAM" id="SSF103473">
    <property type="entry name" value="MFS general substrate transporter"/>
    <property type="match status" value="1"/>
</dbReference>
<feature type="domain" description="Major facilitator superfamily (MFS) profile" evidence="6">
    <location>
        <begin position="46"/>
        <end position="565"/>
    </location>
</feature>
<feature type="transmembrane region" description="Helical" evidence="5">
    <location>
        <begin position="415"/>
        <end position="436"/>
    </location>
</feature>
<keyword evidence="4 5" id="KW-0472">Membrane</keyword>
<accession>A0A1B6M6C7</accession>
<feature type="transmembrane region" description="Helical" evidence="5">
    <location>
        <begin position="175"/>
        <end position="193"/>
    </location>
</feature>
<comment type="subcellular location">
    <subcellularLocation>
        <location evidence="1">Membrane</location>
        <topology evidence="1">Multi-pass membrane protein</topology>
    </subcellularLocation>
</comment>
<dbReference type="InterPro" id="IPR005828">
    <property type="entry name" value="MFS_sugar_transport-like"/>
</dbReference>
<evidence type="ECO:0000256" key="5">
    <source>
        <dbReference type="SAM" id="Phobius"/>
    </source>
</evidence>
<keyword evidence="3 5" id="KW-1133">Transmembrane helix</keyword>
<feature type="transmembrane region" description="Helical" evidence="5">
    <location>
        <begin position="475"/>
        <end position="498"/>
    </location>
</feature>
<evidence type="ECO:0000256" key="1">
    <source>
        <dbReference type="ARBA" id="ARBA00004141"/>
    </source>
</evidence>
<evidence type="ECO:0000259" key="6">
    <source>
        <dbReference type="PROSITE" id="PS50850"/>
    </source>
</evidence>
<dbReference type="GO" id="GO:0016020">
    <property type="term" value="C:membrane"/>
    <property type="evidence" value="ECO:0007669"/>
    <property type="project" value="UniProtKB-SubCell"/>
</dbReference>
<dbReference type="InterPro" id="IPR036259">
    <property type="entry name" value="MFS_trans_sf"/>
</dbReference>
<evidence type="ECO:0000313" key="7">
    <source>
        <dbReference type="EMBL" id="JAT31468.1"/>
    </source>
</evidence>
<dbReference type="PROSITE" id="PS50850">
    <property type="entry name" value="MFS"/>
    <property type="match status" value="1"/>
</dbReference>
<protein>
    <recommendedName>
        <fullName evidence="6">Major facilitator superfamily (MFS) profile domain-containing protein</fullName>
    </recommendedName>
</protein>
<feature type="transmembrane region" description="Helical" evidence="5">
    <location>
        <begin position="374"/>
        <end position="395"/>
    </location>
</feature>
<feature type="transmembrane region" description="Helical" evidence="5">
    <location>
        <begin position="510"/>
        <end position="531"/>
    </location>
</feature>
<organism evidence="7">
    <name type="scientific">Graphocephala atropunctata</name>
    <dbReference type="NCBI Taxonomy" id="36148"/>
    <lineage>
        <taxon>Eukaryota</taxon>
        <taxon>Metazoa</taxon>
        <taxon>Ecdysozoa</taxon>
        <taxon>Arthropoda</taxon>
        <taxon>Hexapoda</taxon>
        <taxon>Insecta</taxon>
        <taxon>Pterygota</taxon>
        <taxon>Neoptera</taxon>
        <taxon>Paraneoptera</taxon>
        <taxon>Hemiptera</taxon>
        <taxon>Auchenorrhyncha</taxon>
        <taxon>Membracoidea</taxon>
        <taxon>Cicadellidae</taxon>
        <taxon>Cicadellinae</taxon>
        <taxon>Cicadellini</taxon>
        <taxon>Graphocephala</taxon>
    </lineage>
</organism>
<dbReference type="AlphaFoldDB" id="A0A1B6M6C7"/>
<feature type="transmembrane region" description="Helical" evidence="5">
    <location>
        <begin position="86"/>
        <end position="109"/>
    </location>
</feature>
<evidence type="ECO:0000256" key="4">
    <source>
        <dbReference type="ARBA" id="ARBA00023136"/>
    </source>
</evidence>
<evidence type="ECO:0000256" key="3">
    <source>
        <dbReference type="ARBA" id="ARBA00022989"/>
    </source>
</evidence>
<dbReference type="InterPro" id="IPR050549">
    <property type="entry name" value="MFS_Trehalose_Transporter"/>
</dbReference>
<sequence length="580" mass="64418">MPTRRDQRSVAAEQFLQDKQAQEEKDLKEHGQIKHVSTFRQALPQVLASTAKNLILLDLGMTVAFPTIVIPVLLNSKTGLSFSTTTASWFGSVGFICQPLGSVLSGIVLEPLGRKYSMLLVNVPHIFGWYLFYTAGSLFTLFTAMIIMGLGVGFMEAPIITYVGEISEPRFRGMLTSYAGIFVSLGFVLIYAMGNFTDWQHVAAISCSVPIITILAISQVPETPLWLLSRGRLEDAEKALCWLRGWVEPRAVRQELSEMIRYSESSQLRKPQTAQLERAAYTNKVSLDDEEKGDKNSISLPAIDKSNNDINKTSDTEKTSEFVNVDLADSSNTRQVSQINNNGINLEKRNSDSVGAHETDWKVRLKDLVRPEMLRPLGLVIGFFFFLNASGVTAMRPYFIKVFEKLDFPVSPLRSTVVFSMIQFAANILCMVTVRWTGKRPMALISLLACAIATTTTGFYTLLSGPHIPSQSGWLPFFMFVVLQFFTGYGVAPVPWMLVSEVFPFRGRSLASGVAAAASYILGFVGTKTFLGLEMTLSLGGVFLLYGSLSFIGTVFLYYTMPETEGRSLEQIEMDYKTKK</sequence>
<proteinExistence type="predicted"/>
<keyword evidence="2 5" id="KW-0812">Transmembrane</keyword>
<gene>
    <name evidence="7" type="ORF">g.31813</name>
</gene>
<dbReference type="GO" id="GO:0022857">
    <property type="term" value="F:transmembrane transporter activity"/>
    <property type="evidence" value="ECO:0007669"/>
    <property type="project" value="InterPro"/>
</dbReference>
<feature type="transmembrane region" description="Helical" evidence="5">
    <location>
        <begin position="443"/>
        <end position="463"/>
    </location>
</feature>
<dbReference type="Pfam" id="PF00083">
    <property type="entry name" value="Sugar_tr"/>
    <property type="match status" value="2"/>
</dbReference>
<dbReference type="EMBL" id="GEBQ01008509">
    <property type="protein sequence ID" value="JAT31468.1"/>
    <property type="molecule type" value="Transcribed_RNA"/>
</dbReference>